<evidence type="ECO:0000313" key="2">
    <source>
        <dbReference type="EMBL" id="GGM20757.1"/>
    </source>
</evidence>
<name>A0A8H9GG24_9MICO</name>
<dbReference type="InterPro" id="IPR047960">
    <property type="entry name" value="Transpos_IS1380"/>
</dbReference>
<comment type="caution">
    <text evidence="2">The sequence shown here is derived from an EMBL/GenBank/DDBJ whole genome shotgun (WGS) entry which is preliminary data.</text>
</comment>
<accession>A0A8H9GG24</accession>
<protein>
    <submittedName>
        <fullName evidence="2">IS1380 family transposase</fullName>
    </submittedName>
</protein>
<sequence length="462" mass="50840">MLLRKTADVVGLTGHIAAAFGPGRPERICRGTVLVSAAAAIAAGARNLSQIERMLAGHAGTFGVCGSDSTLWRTLDSVDERRLRRLRVAHRRARKKAWQLLEQRPGGFPWLTIGGKTLQGWIIADLDATLVECHSDKENTAGTYKGGFGVHPLGAWVANTGETCTILPRPGNAGSNTAADHHTVLDEVLDQIPDHGRHSKILIRIDGAGATHETIDRILAANHKRRRVASTIGWAITDVEEAAIKALPEQAWTAYLRQDGTPATVTTNDGEQVDYGHVAEITGLPRRAGWPDTMRLIARRVPITDRDRAAGKLTTLEKRTGWNYAVTATNIVRMRGTPGTHQPQWLDVLHRHHATVEDRVRVAKQVGIGHLPSASWQVNVAWTLLAGIAADLEAWTRLLGFHDHDLLAKAEPTTMRELVYRLPARLARHARKRWLRFDRDHPHTDAIATAWQRLAATANLTT</sequence>
<gene>
    <name evidence="2" type="ORF">GCM10010102_15540</name>
</gene>
<evidence type="ECO:0000259" key="1">
    <source>
        <dbReference type="Pfam" id="PF13701"/>
    </source>
</evidence>
<dbReference type="InterPro" id="IPR025668">
    <property type="entry name" value="Tnp_DDE_dom"/>
</dbReference>
<dbReference type="Pfam" id="PF13701">
    <property type="entry name" value="DDE_Tnp_1_4"/>
    <property type="match status" value="1"/>
</dbReference>
<keyword evidence="3" id="KW-1185">Reference proteome</keyword>
<dbReference type="NCBIfam" id="NF033539">
    <property type="entry name" value="transpos_IS1380"/>
    <property type="match status" value="1"/>
</dbReference>
<reference evidence="2" key="1">
    <citation type="journal article" date="2014" name="Int. J. Syst. Evol. Microbiol.">
        <title>Complete genome sequence of Corynebacterium casei LMG S-19264T (=DSM 44701T), isolated from a smear-ripened cheese.</title>
        <authorList>
            <consortium name="US DOE Joint Genome Institute (JGI-PGF)"/>
            <person name="Walter F."/>
            <person name="Albersmeier A."/>
            <person name="Kalinowski J."/>
            <person name="Ruckert C."/>
        </authorList>
    </citation>
    <scope>NUCLEOTIDE SEQUENCE</scope>
    <source>
        <strain evidence="2">JCM 3051</strain>
    </source>
</reference>
<evidence type="ECO:0000313" key="3">
    <source>
        <dbReference type="Proteomes" id="UP000655589"/>
    </source>
</evidence>
<dbReference type="Proteomes" id="UP000655589">
    <property type="component" value="Unassembled WGS sequence"/>
</dbReference>
<organism evidence="2 3">
    <name type="scientific">Promicromonospora citrea</name>
    <dbReference type="NCBI Taxonomy" id="43677"/>
    <lineage>
        <taxon>Bacteria</taxon>
        <taxon>Bacillati</taxon>
        <taxon>Actinomycetota</taxon>
        <taxon>Actinomycetes</taxon>
        <taxon>Micrococcales</taxon>
        <taxon>Promicromonosporaceae</taxon>
        <taxon>Promicromonospora</taxon>
    </lineage>
</organism>
<feature type="domain" description="Transposase DDE" evidence="1">
    <location>
        <begin position="1"/>
        <end position="457"/>
    </location>
</feature>
<dbReference type="EMBL" id="BMPT01000005">
    <property type="protein sequence ID" value="GGM20757.1"/>
    <property type="molecule type" value="Genomic_DNA"/>
</dbReference>
<dbReference type="AlphaFoldDB" id="A0A8H9GG24"/>
<proteinExistence type="predicted"/>
<reference evidence="2" key="2">
    <citation type="submission" date="2020-09" db="EMBL/GenBank/DDBJ databases">
        <authorList>
            <person name="Sun Q."/>
            <person name="Ohkuma M."/>
        </authorList>
    </citation>
    <scope>NUCLEOTIDE SEQUENCE</scope>
    <source>
        <strain evidence="2">JCM 3051</strain>
    </source>
</reference>